<dbReference type="EMBL" id="JADBEC010000002">
    <property type="protein sequence ID" value="MBE1508754.1"/>
    <property type="molecule type" value="Genomic_DNA"/>
</dbReference>
<keyword evidence="1 3" id="KW-0560">Oxidoreductase</keyword>
<dbReference type="InterPro" id="IPR008143">
    <property type="entry name" value="Ala_DH/PNT_CS2"/>
</dbReference>
<dbReference type="PANTHER" id="PTHR13847:SF287">
    <property type="entry name" value="FAD-DEPENDENT OXIDOREDUCTASE DOMAIN-CONTAINING PROTEIN 1"/>
    <property type="match status" value="1"/>
</dbReference>
<dbReference type="PANTHER" id="PTHR13847">
    <property type="entry name" value="SARCOSINE DEHYDROGENASE-RELATED"/>
    <property type="match status" value="1"/>
</dbReference>
<evidence type="ECO:0000259" key="2">
    <source>
        <dbReference type="Pfam" id="PF01266"/>
    </source>
</evidence>
<sequence length="383" mass="40125">MSASFDIAIVGGGLAGCAAALHARRMGASVILFERGRCGAQASGVNYGGVRQQGRHPAELPLARRSRAIWSNLQSLVGSDCEFRATGHLKLARSDADMHDLAAHRELLGSHEIHAEILERAELRLRFPYVAPIYAGASFCPEDGQANPRLVAPAFARAARALGADIRECCLVKEIRVSEQGFLLWLAGDPSPVRARRLVNTAGAWGAAIAASLGDQVEEAVMAPNMCVTEPIAPLIGPNLGICGGGIYIRQTGQGSVVFGSGLGIADQHQLKARPLAEVTCEAARSAIAMVPALADVLLVRTWTGIEGRMPDGLPVVGPSPTLDGLFHAFGFSGHGFQLGPAVGAVLAELCLEDHSPTEIDGLSMSRFEKRPAASDAAGLHSA</sequence>
<protein>
    <submittedName>
        <fullName evidence="3">Sarcosine oxidase subunit beta</fullName>
        <ecNumber evidence="3">1.5.3.1</ecNumber>
    </submittedName>
</protein>
<accession>A0ABR9IZY0</accession>
<dbReference type="GO" id="GO:0008115">
    <property type="term" value="F:sarcosine oxidase activity"/>
    <property type="evidence" value="ECO:0007669"/>
    <property type="project" value="UniProtKB-EC"/>
</dbReference>
<dbReference type="RefSeq" id="WP_192732297.1">
    <property type="nucleotide sequence ID" value="NZ_BAAAVL010000011.1"/>
</dbReference>
<dbReference type="InterPro" id="IPR006076">
    <property type="entry name" value="FAD-dep_OxRdtase"/>
</dbReference>
<organism evidence="3 4">
    <name type="scientific">Rhizobium viscosum</name>
    <name type="common">Arthrobacter viscosus</name>
    <dbReference type="NCBI Taxonomy" id="1673"/>
    <lineage>
        <taxon>Bacteria</taxon>
        <taxon>Pseudomonadati</taxon>
        <taxon>Pseudomonadota</taxon>
        <taxon>Alphaproteobacteria</taxon>
        <taxon>Hyphomicrobiales</taxon>
        <taxon>Rhizobiaceae</taxon>
        <taxon>Rhizobium/Agrobacterium group</taxon>
        <taxon>Rhizobium</taxon>
    </lineage>
</organism>
<dbReference type="Pfam" id="PF01266">
    <property type="entry name" value="DAO"/>
    <property type="match status" value="1"/>
</dbReference>
<feature type="domain" description="FAD dependent oxidoreductase" evidence="2">
    <location>
        <begin position="6"/>
        <end position="350"/>
    </location>
</feature>
<evidence type="ECO:0000313" key="4">
    <source>
        <dbReference type="Proteomes" id="UP000620262"/>
    </source>
</evidence>
<dbReference type="PROSITE" id="PS00837">
    <property type="entry name" value="ALADH_PNT_2"/>
    <property type="match status" value="1"/>
</dbReference>
<dbReference type="EC" id="1.5.3.1" evidence="3"/>
<dbReference type="InterPro" id="IPR036188">
    <property type="entry name" value="FAD/NAD-bd_sf"/>
</dbReference>
<evidence type="ECO:0000256" key="1">
    <source>
        <dbReference type="ARBA" id="ARBA00023002"/>
    </source>
</evidence>
<dbReference type="SUPFAM" id="SSF51905">
    <property type="entry name" value="FAD/NAD(P)-binding domain"/>
    <property type="match status" value="1"/>
</dbReference>
<dbReference type="Gene3D" id="3.30.9.10">
    <property type="entry name" value="D-Amino Acid Oxidase, subunit A, domain 2"/>
    <property type="match status" value="1"/>
</dbReference>
<evidence type="ECO:0000313" key="3">
    <source>
        <dbReference type="EMBL" id="MBE1508754.1"/>
    </source>
</evidence>
<dbReference type="Proteomes" id="UP000620262">
    <property type="component" value="Unassembled WGS sequence"/>
</dbReference>
<dbReference type="Gene3D" id="3.50.50.60">
    <property type="entry name" value="FAD/NAD(P)-binding domain"/>
    <property type="match status" value="1"/>
</dbReference>
<gene>
    <name evidence="3" type="ORF">H4W29_005999</name>
</gene>
<comment type="caution">
    <text evidence="3">The sequence shown here is derived from an EMBL/GenBank/DDBJ whole genome shotgun (WGS) entry which is preliminary data.</text>
</comment>
<keyword evidence="4" id="KW-1185">Reference proteome</keyword>
<name>A0ABR9IZY0_RHIVS</name>
<reference evidence="3 4" key="1">
    <citation type="submission" date="2020-10" db="EMBL/GenBank/DDBJ databases">
        <title>Sequencing the genomes of 1000 actinobacteria strains.</title>
        <authorList>
            <person name="Klenk H.-P."/>
        </authorList>
    </citation>
    <scope>NUCLEOTIDE SEQUENCE [LARGE SCALE GENOMIC DNA]</scope>
    <source>
        <strain evidence="3 4">DSM 7307</strain>
    </source>
</reference>
<proteinExistence type="predicted"/>